<gene>
    <name evidence="1" type="ORF">Ahy_B09g097999</name>
</gene>
<name>A0A444XQH3_ARAHY</name>
<reference evidence="1 2" key="1">
    <citation type="submission" date="2019-01" db="EMBL/GenBank/DDBJ databases">
        <title>Sequencing of cultivated peanut Arachis hypogaea provides insights into genome evolution and oil improvement.</title>
        <authorList>
            <person name="Chen X."/>
        </authorList>
    </citation>
    <scope>NUCLEOTIDE SEQUENCE [LARGE SCALE GENOMIC DNA]</scope>
    <source>
        <strain evidence="2">cv. Fuhuasheng</strain>
        <tissue evidence="1">Leaves</tissue>
    </source>
</reference>
<sequence>MLWLRNSKLPED</sequence>
<proteinExistence type="predicted"/>
<dbReference type="EMBL" id="SDMP01000019">
    <property type="protein sequence ID" value="RYQ91932.1"/>
    <property type="molecule type" value="Genomic_DNA"/>
</dbReference>
<comment type="caution">
    <text evidence="1">The sequence shown here is derived from an EMBL/GenBank/DDBJ whole genome shotgun (WGS) entry which is preliminary data.</text>
</comment>
<keyword evidence="2" id="KW-1185">Reference proteome</keyword>
<evidence type="ECO:0000313" key="2">
    <source>
        <dbReference type="Proteomes" id="UP000289738"/>
    </source>
</evidence>
<dbReference type="Proteomes" id="UP000289738">
    <property type="component" value="Chromosome B09"/>
</dbReference>
<organism evidence="1 2">
    <name type="scientific">Arachis hypogaea</name>
    <name type="common">Peanut</name>
    <dbReference type="NCBI Taxonomy" id="3818"/>
    <lineage>
        <taxon>Eukaryota</taxon>
        <taxon>Viridiplantae</taxon>
        <taxon>Streptophyta</taxon>
        <taxon>Embryophyta</taxon>
        <taxon>Tracheophyta</taxon>
        <taxon>Spermatophyta</taxon>
        <taxon>Magnoliopsida</taxon>
        <taxon>eudicotyledons</taxon>
        <taxon>Gunneridae</taxon>
        <taxon>Pentapetalae</taxon>
        <taxon>rosids</taxon>
        <taxon>fabids</taxon>
        <taxon>Fabales</taxon>
        <taxon>Fabaceae</taxon>
        <taxon>Papilionoideae</taxon>
        <taxon>50 kb inversion clade</taxon>
        <taxon>dalbergioids sensu lato</taxon>
        <taxon>Dalbergieae</taxon>
        <taxon>Pterocarpus clade</taxon>
        <taxon>Arachis</taxon>
    </lineage>
</organism>
<evidence type="ECO:0000313" key="1">
    <source>
        <dbReference type="EMBL" id="RYQ91932.1"/>
    </source>
</evidence>
<protein>
    <submittedName>
        <fullName evidence="1">Uncharacterized protein</fullName>
    </submittedName>
</protein>
<accession>A0A444XQH3</accession>